<proteinExistence type="predicted"/>
<accession>A0ABD5Q6T0</accession>
<feature type="compositionally biased region" description="Acidic residues" evidence="1">
    <location>
        <begin position="91"/>
        <end position="108"/>
    </location>
</feature>
<keyword evidence="3" id="KW-1185">Reference proteome</keyword>
<sequence>MADRVLKVNAYTTLDLVEARAEGHDFEESAYATLNVTAPRNDPDRVELQFELDNTSLDALPAHADRADLSPEQARALAADLEKYAERVEEAQADDQTEESETTGNDDD</sequence>
<evidence type="ECO:0000256" key="1">
    <source>
        <dbReference type="SAM" id="MobiDB-lite"/>
    </source>
</evidence>
<reference evidence="2 3" key="1">
    <citation type="journal article" date="2019" name="Int. J. Syst. Evol. Microbiol.">
        <title>The Global Catalogue of Microorganisms (GCM) 10K type strain sequencing project: providing services to taxonomists for standard genome sequencing and annotation.</title>
        <authorList>
            <consortium name="The Broad Institute Genomics Platform"/>
            <consortium name="The Broad Institute Genome Sequencing Center for Infectious Disease"/>
            <person name="Wu L."/>
            <person name="Ma J."/>
        </authorList>
    </citation>
    <scope>NUCLEOTIDE SEQUENCE [LARGE SCALE GENOMIC DNA]</scope>
    <source>
        <strain evidence="2 3">XZYJ18</strain>
    </source>
</reference>
<feature type="region of interest" description="Disordered" evidence="1">
    <location>
        <begin position="80"/>
        <end position="108"/>
    </location>
</feature>
<dbReference type="EMBL" id="JBHSHT010000002">
    <property type="protein sequence ID" value="MFC4826404.1"/>
    <property type="molecule type" value="Genomic_DNA"/>
</dbReference>
<dbReference type="Proteomes" id="UP001595945">
    <property type="component" value="Unassembled WGS sequence"/>
</dbReference>
<protein>
    <submittedName>
        <fullName evidence="2">DUF6360 family protein</fullName>
    </submittedName>
</protein>
<dbReference type="RefSeq" id="WP_254267994.1">
    <property type="nucleotide sequence ID" value="NZ_CP100400.1"/>
</dbReference>
<comment type="caution">
    <text evidence="2">The sequence shown here is derived from an EMBL/GenBank/DDBJ whole genome shotgun (WGS) entry which is preliminary data.</text>
</comment>
<gene>
    <name evidence="2" type="ORF">ACFO9K_19280</name>
</gene>
<organism evidence="2 3">
    <name type="scientific">Halorussus aquaticus</name>
    <dbReference type="NCBI Taxonomy" id="2953748"/>
    <lineage>
        <taxon>Archaea</taxon>
        <taxon>Methanobacteriati</taxon>
        <taxon>Methanobacteriota</taxon>
        <taxon>Stenosarchaea group</taxon>
        <taxon>Halobacteria</taxon>
        <taxon>Halobacteriales</taxon>
        <taxon>Haladaptataceae</taxon>
        <taxon>Halorussus</taxon>
    </lineage>
</organism>
<dbReference type="AlphaFoldDB" id="A0ABD5Q6T0"/>
<dbReference type="Pfam" id="PF19887">
    <property type="entry name" value="DUF6360"/>
    <property type="match status" value="1"/>
</dbReference>
<dbReference type="InterPro" id="IPR045940">
    <property type="entry name" value="DUF6360"/>
</dbReference>
<dbReference type="GeneID" id="73046499"/>
<feature type="compositionally biased region" description="Basic and acidic residues" evidence="1">
    <location>
        <begin position="80"/>
        <end position="90"/>
    </location>
</feature>
<name>A0ABD5Q6T0_9EURY</name>
<evidence type="ECO:0000313" key="3">
    <source>
        <dbReference type="Proteomes" id="UP001595945"/>
    </source>
</evidence>
<evidence type="ECO:0000313" key="2">
    <source>
        <dbReference type="EMBL" id="MFC4826404.1"/>
    </source>
</evidence>